<reference evidence="6" key="1">
    <citation type="submission" date="2022-10" db="EMBL/GenBank/DDBJ databases">
        <title>Genome assembly of Pristionchus species.</title>
        <authorList>
            <person name="Yoshida K."/>
            <person name="Sommer R.J."/>
        </authorList>
    </citation>
    <scope>NUCLEOTIDE SEQUENCE [LARGE SCALE GENOMIC DNA]</scope>
    <source>
        <strain evidence="6">RS5460</strain>
    </source>
</reference>
<feature type="non-terminal residue" evidence="5">
    <location>
        <position position="1"/>
    </location>
</feature>
<dbReference type="PANTHER" id="PTHR11733:SF240">
    <property type="entry name" value="GH14155P-RELATED"/>
    <property type="match status" value="1"/>
</dbReference>
<feature type="signal peptide" evidence="3">
    <location>
        <begin position="1"/>
        <end position="18"/>
    </location>
</feature>
<evidence type="ECO:0000256" key="1">
    <source>
        <dbReference type="ARBA" id="ARBA00007357"/>
    </source>
</evidence>
<accession>A0AAN5DGN7</accession>
<dbReference type="GO" id="GO:0005886">
    <property type="term" value="C:plasma membrane"/>
    <property type="evidence" value="ECO:0007669"/>
    <property type="project" value="TreeGrafter"/>
</dbReference>
<dbReference type="SUPFAM" id="SSF55486">
    <property type="entry name" value="Metalloproteases ('zincins'), catalytic domain"/>
    <property type="match status" value="1"/>
</dbReference>
<organism evidence="5 6">
    <name type="scientific">Pristionchus mayeri</name>
    <dbReference type="NCBI Taxonomy" id="1317129"/>
    <lineage>
        <taxon>Eukaryota</taxon>
        <taxon>Metazoa</taxon>
        <taxon>Ecdysozoa</taxon>
        <taxon>Nematoda</taxon>
        <taxon>Chromadorea</taxon>
        <taxon>Rhabditida</taxon>
        <taxon>Rhabditina</taxon>
        <taxon>Diplogasteromorpha</taxon>
        <taxon>Diplogasteroidea</taxon>
        <taxon>Neodiplogasteridae</taxon>
        <taxon>Pristionchus</taxon>
    </lineage>
</organism>
<dbReference type="PROSITE" id="PS51885">
    <property type="entry name" value="NEPRILYSIN"/>
    <property type="match status" value="1"/>
</dbReference>
<dbReference type="GO" id="GO:0004222">
    <property type="term" value="F:metalloendopeptidase activity"/>
    <property type="evidence" value="ECO:0007669"/>
    <property type="project" value="InterPro"/>
</dbReference>
<feature type="domain" description="Peptidase M13 N-terminal" evidence="4">
    <location>
        <begin position="119"/>
        <end position="423"/>
    </location>
</feature>
<dbReference type="EMBL" id="BTRK01000006">
    <property type="protein sequence ID" value="GMR61672.1"/>
    <property type="molecule type" value="Genomic_DNA"/>
</dbReference>
<evidence type="ECO:0000313" key="5">
    <source>
        <dbReference type="EMBL" id="GMR61672.1"/>
    </source>
</evidence>
<keyword evidence="6" id="KW-1185">Reference proteome</keyword>
<dbReference type="AlphaFoldDB" id="A0AAN5DGN7"/>
<comment type="caution">
    <text evidence="5">The sequence shown here is derived from an EMBL/GenBank/DDBJ whole genome shotgun (WGS) entry which is preliminary data.</text>
</comment>
<evidence type="ECO:0000313" key="6">
    <source>
        <dbReference type="Proteomes" id="UP001328107"/>
    </source>
</evidence>
<evidence type="ECO:0000256" key="2">
    <source>
        <dbReference type="SAM" id="MobiDB-lite"/>
    </source>
</evidence>
<name>A0AAN5DGN7_9BILA</name>
<evidence type="ECO:0000259" key="4">
    <source>
        <dbReference type="Pfam" id="PF05649"/>
    </source>
</evidence>
<feature type="compositionally biased region" description="Pro residues" evidence="2">
    <location>
        <begin position="44"/>
        <end position="63"/>
    </location>
</feature>
<comment type="similarity">
    <text evidence="1">Belongs to the peptidase M13 family.</text>
</comment>
<feature type="chain" id="PRO_5042810049" description="Peptidase M13 N-terminal domain-containing protein" evidence="3">
    <location>
        <begin position="19"/>
        <end position="463"/>
    </location>
</feature>
<feature type="region of interest" description="Disordered" evidence="2">
    <location>
        <begin position="35"/>
        <end position="86"/>
    </location>
</feature>
<evidence type="ECO:0000256" key="3">
    <source>
        <dbReference type="SAM" id="SignalP"/>
    </source>
</evidence>
<sequence length="463" mass="52205">FRLTALVLLLAVLGVSIGMLVVSLNIRDDVDATTDATTTTKSLPPVPSTTTAPPPCTTLPTVPPKTEEPKTEGPPVDPVDPDAKNIPDAQIIDKDDRRYSSFAGISNLYEKWMDLTVNPCNDFYHYVCGKGQKNDEYSPFAISQERNDQVASKMWQANADYWKNAPLPVKQAKWIHDKCSTDSSYTVADQEAKIKEMLEQFLDSTDVDVPFFTLSPDFTMNTTDFSQLLGYTKGQFGAVSFLPTRITTDFKNPDVSAIYVDQPLPLFKAEAYGNLYPVMKNRILGNKLNLISLKVLAIYLPKQASLFVQKMAGDVVEFDKDISLKMQQDPIVRRQVERNYKPHTLDDLNTKADQFEWVTYIQSVLTLLGDKANVDNTWKVIIMEEDITFNLLNNHIKEGNRATVANYVFLRAFSQILSSVPEPRAAVKKPSEMDQYRAVLSNDKRTLIDMLRKPPVLDKKLNE</sequence>
<proteinExistence type="inferred from homology"/>
<dbReference type="GO" id="GO:0016485">
    <property type="term" value="P:protein processing"/>
    <property type="evidence" value="ECO:0007669"/>
    <property type="project" value="TreeGrafter"/>
</dbReference>
<dbReference type="InterPro" id="IPR008753">
    <property type="entry name" value="Peptidase_M13_N"/>
</dbReference>
<dbReference type="PANTHER" id="PTHR11733">
    <property type="entry name" value="ZINC METALLOPROTEASE FAMILY M13 NEPRILYSIN-RELATED"/>
    <property type="match status" value="1"/>
</dbReference>
<dbReference type="Pfam" id="PF05649">
    <property type="entry name" value="Peptidase_M13_N"/>
    <property type="match status" value="1"/>
</dbReference>
<dbReference type="InterPro" id="IPR000718">
    <property type="entry name" value="Peptidase_M13"/>
</dbReference>
<dbReference type="Proteomes" id="UP001328107">
    <property type="component" value="Unassembled WGS sequence"/>
</dbReference>
<protein>
    <recommendedName>
        <fullName evidence="4">Peptidase M13 N-terminal domain-containing protein</fullName>
    </recommendedName>
</protein>
<keyword evidence="3" id="KW-0732">Signal</keyword>
<dbReference type="Gene3D" id="1.10.1380.10">
    <property type="entry name" value="Neutral endopeptidase , domain2"/>
    <property type="match status" value="1"/>
</dbReference>
<dbReference type="InterPro" id="IPR042089">
    <property type="entry name" value="Peptidase_M13_dom_2"/>
</dbReference>
<gene>
    <name evidence="5" type="ORF">PMAYCL1PPCAC_31867</name>
</gene>